<feature type="compositionally biased region" description="Polar residues" evidence="1">
    <location>
        <begin position="641"/>
        <end position="723"/>
    </location>
</feature>
<gene>
    <name evidence="2" type="ORF">niasHT_005485</name>
</gene>
<name>A0ABD2M5G5_9BILA</name>
<organism evidence="2 3">
    <name type="scientific">Heterodera trifolii</name>
    <dbReference type="NCBI Taxonomy" id="157864"/>
    <lineage>
        <taxon>Eukaryota</taxon>
        <taxon>Metazoa</taxon>
        <taxon>Ecdysozoa</taxon>
        <taxon>Nematoda</taxon>
        <taxon>Chromadorea</taxon>
        <taxon>Rhabditida</taxon>
        <taxon>Tylenchina</taxon>
        <taxon>Tylenchomorpha</taxon>
        <taxon>Tylenchoidea</taxon>
        <taxon>Heteroderidae</taxon>
        <taxon>Heteroderinae</taxon>
        <taxon>Heterodera</taxon>
    </lineage>
</organism>
<proteinExistence type="predicted"/>
<comment type="caution">
    <text evidence="2">The sequence shown here is derived from an EMBL/GenBank/DDBJ whole genome shotgun (WGS) entry which is preliminary data.</text>
</comment>
<dbReference type="AlphaFoldDB" id="A0ABD2M5G5"/>
<feature type="compositionally biased region" description="Basic and acidic residues" evidence="1">
    <location>
        <begin position="753"/>
        <end position="764"/>
    </location>
</feature>
<sequence length="764" mass="87282">MGKKNRKKKSQEKRKVGKKWEVVKLDEGKDCEYVLGVGGLYPTLHETYSGTKRTLLPLPVFTASSACFPEQKLTHPKPAQRERDLAIQRMRAERKRFLLQHDLSEVVHAEPELQQSTTLGRGQQQLAEERFRELCLTEYERKSYEEMKLMSPEQYMLASGHRVERFDRYSNIVRMMIQEEEEAEYIADATKELLWSTTLGRGPQGELQWQSECPEPMCAHMTQPVFEDIIQGQMKQLEELEIYGQNEEGKSFSFVRTKMESKGWSGAKWFGSEVTGPLGRYRQGIKAPIAAQTEYGFEYSSENHPGFGYLNGWEVTGLVPEEIADDIAAQNLENPFETASQALDMLAPFKELETKGTKMVQMTFKEVDRMDRRRDEILNACQMRKLSSGSAANIQEYLGMAVVEPFQYFRAGSLTTKEFVFVANDYIVRGGPLIRDRMASFLRPEQTQWGVEKPPDSGDRPRSEIIRKLKRRLATRETVWTRLLEEVQQAWPPTGRYQDLAVAYDAVISAGEAILTAYWPEGGDQQEEKAALQKEMQRINFQFADLLAKALDEDEDLKQRLQPTTLGRGRSCKREKARLQPQPTTLGRGPQLQEVQAEEESPFANYQQAPPEVISEWSRTITDKYNAFRGYRPQNQPQPQRTTLGRGQPQPTTLGRGQPQPTTLGRGQPQPTTLGRGQPQPTTLGRGQPQPTTLGRGQPQPTTLGRGQPQPTTLGRGQPQQHKSNSEGERIDFSVFNLKDFESKSWLEIIEEEERHKRGEERKK</sequence>
<dbReference type="Proteomes" id="UP001620626">
    <property type="component" value="Unassembled WGS sequence"/>
</dbReference>
<evidence type="ECO:0000313" key="2">
    <source>
        <dbReference type="EMBL" id="KAL3122768.1"/>
    </source>
</evidence>
<keyword evidence="3" id="KW-1185">Reference proteome</keyword>
<feature type="region of interest" description="Disordered" evidence="1">
    <location>
        <begin position="629"/>
        <end position="764"/>
    </location>
</feature>
<evidence type="ECO:0000313" key="3">
    <source>
        <dbReference type="Proteomes" id="UP001620626"/>
    </source>
</evidence>
<accession>A0ABD2M5G5</accession>
<protein>
    <submittedName>
        <fullName evidence="2">Uncharacterized protein</fullName>
    </submittedName>
</protein>
<dbReference type="EMBL" id="JBICBT010000128">
    <property type="protein sequence ID" value="KAL3122768.1"/>
    <property type="molecule type" value="Genomic_DNA"/>
</dbReference>
<evidence type="ECO:0000256" key="1">
    <source>
        <dbReference type="SAM" id="MobiDB-lite"/>
    </source>
</evidence>
<feature type="region of interest" description="Disordered" evidence="1">
    <location>
        <begin position="559"/>
        <end position="611"/>
    </location>
</feature>
<reference evidence="2 3" key="1">
    <citation type="submission" date="2024-10" db="EMBL/GenBank/DDBJ databases">
        <authorList>
            <person name="Kim D."/>
        </authorList>
    </citation>
    <scope>NUCLEOTIDE SEQUENCE [LARGE SCALE GENOMIC DNA]</scope>
    <source>
        <strain evidence="2">BH-2024</strain>
    </source>
</reference>